<dbReference type="RefSeq" id="WP_188748483.1">
    <property type="nucleotide sequence ID" value="NZ_BMIJ01000004.1"/>
</dbReference>
<organism evidence="9 10">
    <name type="scientific">Marinobacterium zhoushanense</name>
    <dbReference type="NCBI Taxonomy" id="1679163"/>
    <lineage>
        <taxon>Bacteria</taxon>
        <taxon>Pseudomonadati</taxon>
        <taxon>Pseudomonadota</taxon>
        <taxon>Gammaproteobacteria</taxon>
        <taxon>Oceanospirillales</taxon>
        <taxon>Oceanospirillaceae</taxon>
        <taxon>Marinobacterium</taxon>
    </lineage>
</organism>
<dbReference type="Pfam" id="PF02472">
    <property type="entry name" value="ExbD"/>
    <property type="match status" value="1"/>
</dbReference>
<keyword evidence="3" id="KW-1003">Cell membrane</keyword>
<protein>
    <recommendedName>
        <fullName evidence="11">Outer membrane transport energization protein ExbD</fullName>
    </recommendedName>
</protein>
<gene>
    <name evidence="9" type="ORF">GCM10011352_23560</name>
</gene>
<dbReference type="PANTHER" id="PTHR30558">
    <property type="entry name" value="EXBD MEMBRANE COMPONENT OF PMF-DRIVEN MACROMOLECULE IMPORT SYSTEM"/>
    <property type="match status" value="1"/>
</dbReference>
<proteinExistence type="inferred from homology"/>
<keyword evidence="6 8" id="KW-0472">Membrane</keyword>
<evidence type="ECO:0000256" key="1">
    <source>
        <dbReference type="ARBA" id="ARBA00004162"/>
    </source>
</evidence>
<evidence type="ECO:0000256" key="7">
    <source>
        <dbReference type="RuleBase" id="RU003879"/>
    </source>
</evidence>
<dbReference type="PANTHER" id="PTHR30558:SF3">
    <property type="entry name" value="BIOPOLYMER TRANSPORT PROTEIN EXBD-RELATED"/>
    <property type="match status" value="1"/>
</dbReference>
<accession>A0ABQ1KHS0</accession>
<feature type="transmembrane region" description="Helical" evidence="8">
    <location>
        <begin position="12"/>
        <end position="32"/>
    </location>
</feature>
<sequence length="130" mass="13997">MLLDLDTVRTPARISLTPLIDVVFILLLFFMLSSSFSQWRQLDLPIPTAAKADAREVILVRLLDNDGTISIDGEQLSLMAGERLSEVIAARQGVFGIDVAEGVHTQSLVRLVDALKLAGAETVSLGGVLP</sequence>
<name>A0ABQ1KHS0_9GAMM</name>
<comment type="similarity">
    <text evidence="2 7">Belongs to the ExbD/TolR family.</text>
</comment>
<comment type="caution">
    <text evidence="9">The sequence shown here is derived from an EMBL/GenBank/DDBJ whole genome shotgun (WGS) entry which is preliminary data.</text>
</comment>
<evidence type="ECO:0008006" key="11">
    <source>
        <dbReference type="Google" id="ProtNLM"/>
    </source>
</evidence>
<evidence type="ECO:0000313" key="10">
    <source>
        <dbReference type="Proteomes" id="UP000629025"/>
    </source>
</evidence>
<dbReference type="Proteomes" id="UP000629025">
    <property type="component" value="Unassembled WGS sequence"/>
</dbReference>
<evidence type="ECO:0000256" key="6">
    <source>
        <dbReference type="ARBA" id="ARBA00023136"/>
    </source>
</evidence>
<keyword evidence="7" id="KW-0813">Transport</keyword>
<evidence type="ECO:0000256" key="5">
    <source>
        <dbReference type="ARBA" id="ARBA00022989"/>
    </source>
</evidence>
<evidence type="ECO:0000256" key="3">
    <source>
        <dbReference type="ARBA" id="ARBA00022475"/>
    </source>
</evidence>
<evidence type="ECO:0000313" key="9">
    <source>
        <dbReference type="EMBL" id="GGB96723.1"/>
    </source>
</evidence>
<evidence type="ECO:0000256" key="4">
    <source>
        <dbReference type="ARBA" id="ARBA00022692"/>
    </source>
</evidence>
<keyword evidence="5 8" id="KW-1133">Transmembrane helix</keyword>
<keyword evidence="4 7" id="KW-0812">Transmembrane</keyword>
<dbReference type="InterPro" id="IPR003400">
    <property type="entry name" value="ExbD"/>
</dbReference>
<evidence type="ECO:0000256" key="2">
    <source>
        <dbReference type="ARBA" id="ARBA00005811"/>
    </source>
</evidence>
<evidence type="ECO:0000256" key="8">
    <source>
        <dbReference type="SAM" id="Phobius"/>
    </source>
</evidence>
<keyword evidence="10" id="KW-1185">Reference proteome</keyword>
<reference evidence="10" key="1">
    <citation type="journal article" date="2019" name="Int. J. Syst. Evol. Microbiol.">
        <title>The Global Catalogue of Microorganisms (GCM) 10K type strain sequencing project: providing services to taxonomists for standard genome sequencing and annotation.</title>
        <authorList>
            <consortium name="The Broad Institute Genomics Platform"/>
            <consortium name="The Broad Institute Genome Sequencing Center for Infectious Disease"/>
            <person name="Wu L."/>
            <person name="Ma J."/>
        </authorList>
    </citation>
    <scope>NUCLEOTIDE SEQUENCE [LARGE SCALE GENOMIC DNA]</scope>
    <source>
        <strain evidence="10">CGMCC 1.15341</strain>
    </source>
</reference>
<comment type="subcellular location">
    <subcellularLocation>
        <location evidence="1">Cell membrane</location>
        <topology evidence="1">Single-pass membrane protein</topology>
    </subcellularLocation>
    <subcellularLocation>
        <location evidence="7">Cell membrane</location>
        <topology evidence="7">Single-pass type II membrane protein</topology>
    </subcellularLocation>
</comment>
<dbReference type="EMBL" id="BMIJ01000004">
    <property type="protein sequence ID" value="GGB96723.1"/>
    <property type="molecule type" value="Genomic_DNA"/>
</dbReference>
<keyword evidence="7" id="KW-0653">Protein transport</keyword>